<dbReference type="HOGENOM" id="CLU_041479_1_0_1"/>
<protein>
    <recommendedName>
        <fullName evidence="1">DUF7154 domain-containing protein</fullName>
    </recommendedName>
</protein>
<name>E3NPY1_CAERE</name>
<gene>
    <name evidence="2" type="ORF">CRE_20124</name>
</gene>
<sequence>MVFQKFLNNGKVSLCGAQVVIAVKRYPDESEVSDIISQLRANHVMVHIAVDSIPSGGTNSATLYEMAFQTNGYSYFATGRDLWNAFDGMTSVFGFPYQFLAQNFVVSGGGIIEIPAFKTPLPSGSTKECLIAITIQNHSKDNFQFKTRSLIIFAALDSSFVSMNYTVASTDGSYSYKFPRNDSKPLYATGQSDVL</sequence>
<dbReference type="EMBL" id="DS269435">
    <property type="protein sequence ID" value="EFO83829.1"/>
    <property type="molecule type" value="Genomic_DNA"/>
</dbReference>
<dbReference type="Pfam" id="PF23673">
    <property type="entry name" value="DUF7154"/>
    <property type="match status" value="1"/>
</dbReference>
<keyword evidence="3" id="KW-1185">Reference proteome</keyword>
<dbReference type="OrthoDB" id="5850216at2759"/>
<organism evidence="3">
    <name type="scientific">Caenorhabditis remanei</name>
    <name type="common">Caenorhabditis vulgaris</name>
    <dbReference type="NCBI Taxonomy" id="31234"/>
    <lineage>
        <taxon>Eukaryota</taxon>
        <taxon>Metazoa</taxon>
        <taxon>Ecdysozoa</taxon>
        <taxon>Nematoda</taxon>
        <taxon>Chromadorea</taxon>
        <taxon>Rhabditida</taxon>
        <taxon>Rhabditina</taxon>
        <taxon>Rhabditomorpha</taxon>
        <taxon>Rhabditoidea</taxon>
        <taxon>Rhabditidae</taxon>
        <taxon>Peloderinae</taxon>
        <taxon>Caenorhabditis</taxon>
    </lineage>
</organism>
<dbReference type="GO" id="GO:0045087">
    <property type="term" value="P:innate immune response"/>
    <property type="evidence" value="ECO:0007669"/>
    <property type="project" value="TreeGrafter"/>
</dbReference>
<dbReference type="Proteomes" id="UP000008281">
    <property type="component" value="Unassembled WGS sequence"/>
</dbReference>
<dbReference type="InterPro" id="IPR055578">
    <property type="entry name" value="DUF7154"/>
</dbReference>
<evidence type="ECO:0000259" key="1">
    <source>
        <dbReference type="Pfam" id="PF23673"/>
    </source>
</evidence>
<proteinExistence type="predicted"/>
<dbReference type="InParanoid" id="E3NPY1"/>
<dbReference type="AlphaFoldDB" id="E3NPY1"/>
<accession>E3NPY1</accession>
<dbReference type="PANTHER" id="PTHR23062">
    <property type="entry name" value="HYPOTHETICAL PROTEIN C.ELEGANS"/>
    <property type="match status" value="1"/>
</dbReference>
<feature type="domain" description="DUF7154" evidence="1">
    <location>
        <begin position="102"/>
        <end position="187"/>
    </location>
</feature>
<reference evidence="2" key="1">
    <citation type="submission" date="2007-07" db="EMBL/GenBank/DDBJ databases">
        <title>PCAP assembly of the Caenorhabditis remanei genome.</title>
        <authorList>
            <consortium name="The Caenorhabditis remanei Sequencing Consortium"/>
            <person name="Wilson R.K."/>
        </authorList>
    </citation>
    <scope>NUCLEOTIDE SEQUENCE [LARGE SCALE GENOMIC DNA]</scope>
    <source>
        <strain evidence="2">PB4641</strain>
    </source>
</reference>
<evidence type="ECO:0000313" key="2">
    <source>
        <dbReference type="EMBL" id="EFO83829.1"/>
    </source>
</evidence>
<dbReference type="PANTHER" id="PTHR23062:SF3">
    <property type="entry name" value="ANF_RECEPTOR DOMAIN-CONTAINING PROTEIN-RELATED"/>
    <property type="match status" value="1"/>
</dbReference>
<evidence type="ECO:0000313" key="3">
    <source>
        <dbReference type="Proteomes" id="UP000008281"/>
    </source>
</evidence>